<reference evidence="11 12" key="1">
    <citation type="submission" date="2023-08" db="EMBL/GenBank/DDBJ databases">
        <title>Alcaligenaceae gen. nov., a novel taxon isolated from the sludge of Yixing Pesticide Factory.</title>
        <authorList>
            <person name="Ruan L."/>
        </authorList>
    </citation>
    <scope>NUCLEOTIDE SEQUENCE [LARGE SCALE GENOMIC DNA]</scope>
    <source>
        <strain evidence="11 12">LG-2</strain>
    </source>
</reference>
<proteinExistence type="inferred from homology"/>
<evidence type="ECO:0000313" key="12">
    <source>
        <dbReference type="Proteomes" id="UP001232156"/>
    </source>
</evidence>
<keyword evidence="5 9" id="KW-0812">Transmembrane</keyword>
<comment type="subunit">
    <text evidence="9">The complex comprises the extracytoplasmic solute receptor protein and the two transmembrane proteins.</text>
</comment>
<evidence type="ECO:0000256" key="2">
    <source>
        <dbReference type="ARBA" id="ARBA00022448"/>
    </source>
</evidence>
<gene>
    <name evidence="11" type="ORF">Q8947_07120</name>
</gene>
<comment type="caution">
    <text evidence="11">The sequence shown here is derived from an EMBL/GenBank/DDBJ whole genome shotgun (WGS) entry which is preliminary data.</text>
</comment>
<keyword evidence="4 9" id="KW-0997">Cell inner membrane</keyword>
<sequence>MSHQSTPVGQGIDSYQGGLRGYLRLQQIALEVAVVIMALLVTTEVVCRSVFGFSLHITEEIGGYLLVAVVFLGMPITLAEGSLFRVEFVMSRLRLRGQTWLMLLFNAMSLAVAALLNWQLIGLVRESWQRGINAPTVLGTPLYLPQIVMVVGMSSVMIVLLVQICRGITLLQKGEGR</sequence>
<evidence type="ECO:0000259" key="10">
    <source>
        <dbReference type="Pfam" id="PF04290"/>
    </source>
</evidence>
<feature type="transmembrane region" description="Helical" evidence="9">
    <location>
        <begin position="100"/>
        <end position="121"/>
    </location>
</feature>
<evidence type="ECO:0000256" key="5">
    <source>
        <dbReference type="ARBA" id="ARBA00022692"/>
    </source>
</evidence>
<feature type="transmembrane region" description="Helical" evidence="9">
    <location>
        <begin position="141"/>
        <end position="162"/>
    </location>
</feature>
<evidence type="ECO:0000256" key="4">
    <source>
        <dbReference type="ARBA" id="ARBA00022519"/>
    </source>
</evidence>
<keyword evidence="7 9" id="KW-0472">Membrane</keyword>
<dbReference type="RefSeq" id="WP_347286880.1">
    <property type="nucleotide sequence ID" value="NZ_JAUZQE010000012.1"/>
</dbReference>
<name>A0ABU1D5P3_9BURK</name>
<dbReference type="PANTHER" id="PTHR35011">
    <property type="entry name" value="2,3-DIKETO-L-GULONATE TRAP TRANSPORTER SMALL PERMEASE PROTEIN YIAM"/>
    <property type="match status" value="1"/>
</dbReference>
<dbReference type="InterPro" id="IPR007387">
    <property type="entry name" value="TRAP_DctQ"/>
</dbReference>
<comment type="similarity">
    <text evidence="8 9">Belongs to the TRAP transporter small permease family.</text>
</comment>
<dbReference type="Pfam" id="PF04290">
    <property type="entry name" value="DctQ"/>
    <property type="match status" value="1"/>
</dbReference>
<evidence type="ECO:0000256" key="7">
    <source>
        <dbReference type="ARBA" id="ARBA00023136"/>
    </source>
</evidence>
<keyword evidence="2 9" id="KW-0813">Transport</keyword>
<comment type="subcellular location">
    <subcellularLocation>
        <location evidence="1 9">Cell inner membrane</location>
        <topology evidence="1 9">Multi-pass membrane protein</topology>
    </subcellularLocation>
</comment>
<evidence type="ECO:0000256" key="1">
    <source>
        <dbReference type="ARBA" id="ARBA00004429"/>
    </source>
</evidence>
<evidence type="ECO:0000256" key="3">
    <source>
        <dbReference type="ARBA" id="ARBA00022475"/>
    </source>
</evidence>
<organism evidence="11 12">
    <name type="scientific">Yanghanlia caeni</name>
    <dbReference type="NCBI Taxonomy" id="3064283"/>
    <lineage>
        <taxon>Bacteria</taxon>
        <taxon>Pseudomonadati</taxon>
        <taxon>Pseudomonadota</taxon>
        <taxon>Betaproteobacteria</taxon>
        <taxon>Burkholderiales</taxon>
        <taxon>Alcaligenaceae</taxon>
        <taxon>Yanghanlia</taxon>
    </lineage>
</organism>
<comment type="function">
    <text evidence="9">Part of the tripartite ATP-independent periplasmic (TRAP) transport system.</text>
</comment>
<feature type="transmembrane region" description="Helical" evidence="9">
    <location>
        <begin position="28"/>
        <end position="55"/>
    </location>
</feature>
<dbReference type="Proteomes" id="UP001232156">
    <property type="component" value="Unassembled WGS sequence"/>
</dbReference>
<protein>
    <recommendedName>
        <fullName evidence="9">TRAP transporter small permease protein</fullName>
    </recommendedName>
</protein>
<keyword evidence="12" id="KW-1185">Reference proteome</keyword>
<dbReference type="EMBL" id="JAUZQE010000012">
    <property type="protein sequence ID" value="MDR4125755.1"/>
    <property type="molecule type" value="Genomic_DNA"/>
</dbReference>
<evidence type="ECO:0000313" key="11">
    <source>
        <dbReference type="EMBL" id="MDR4125755.1"/>
    </source>
</evidence>
<keyword evidence="6 9" id="KW-1133">Transmembrane helix</keyword>
<evidence type="ECO:0000256" key="9">
    <source>
        <dbReference type="RuleBase" id="RU369079"/>
    </source>
</evidence>
<evidence type="ECO:0000256" key="6">
    <source>
        <dbReference type="ARBA" id="ARBA00022989"/>
    </source>
</evidence>
<accession>A0ABU1D5P3</accession>
<feature type="transmembrane region" description="Helical" evidence="9">
    <location>
        <begin position="61"/>
        <end position="79"/>
    </location>
</feature>
<evidence type="ECO:0000256" key="8">
    <source>
        <dbReference type="ARBA" id="ARBA00038436"/>
    </source>
</evidence>
<feature type="domain" description="Tripartite ATP-independent periplasmic transporters DctQ component" evidence="10">
    <location>
        <begin position="37"/>
        <end position="168"/>
    </location>
</feature>
<dbReference type="PANTHER" id="PTHR35011:SF10">
    <property type="entry name" value="TRAP TRANSPORTER SMALL PERMEASE PROTEIN"/>
    <property type="match status" value="1"/>
</dbReference>
<dbReference type="InterPro" id="IPR055348">
    <property type="entry name" value="DctQ"/>
</dbReference>
<keyword evidence="3" id="KW-1003">Cell membrane</keyword>